<dbReference type="Gene3D" id="3.50.50.60">
    <property type="entry name" value="FAD/NAD(P)-binding domain"/>
    <property type="match status" value="1"/>
</dbReference>
<dbReference type="InterPro" id="IPR036188">
    <property type="entry name" value="FAD/NAD-bd_sf"/>
</dbReference>
<dbReference type="Proteomes" id="UP000664332">
    <property type="component" value="Unassembled WGS sequence"/>
</dbReference>
<organism evidence="2 3">
    <name type="scientific">Corynebacterium mendelii</name>
    <dbReference type="NCBI Taxonomy" id="2765362"/>
    <lineage>
        <taxon>Bacteria</taxon>
        <taxon>Bacillati</taxon>
        <taxon>Actinomycetota</taxon>
        <taxon>Actinomycetes</taxon>
        <taxon>Mycobacteriales</taxon>
        <taxon>Corynebacteriaceae</taxon>
        <taxon>Corynebacterium</taxon>
    </lineage>
</organism>
<dbReference type="Pfam" id="PF01494">
    <property type="entry name" value="FAD_binding_3"/>
    <property type="match status" value="2"/>
</dbReference>
<dbReference type="PRINTS" id="PR00420">
    <property type="entry name" value="RNGMNOXGNASE"/>
</dbReference>
<feature type="domain" description="FAD-binding" evidence="1">
    <location>
        <begin position="9"/>
        <end position="77"/>
    </location>
</feature>
<name>A0A939E1T6_9CORY</name>
<dbReference type="InterPro" id="IPR002938">
    <property type="entry name" value="FAD-bd"/>
</dbReference>
<dbReference type="PANTHER" id="PTHR42685:SF22">
    <property type="entry name" value="CONDITIONED MEDIUM FACTOR RECEPTOR 1"/>
    <property type="match status" value="1"/>
</dbReference>
<dbReference type="EMBL" id="JAFLEQ010000008">
    <property type="protein sequence ID" value="MBN9643907.1"/>
    <property type="molecule type" value="Genomic_DNA"/>
</dbReference>
<dbReference type="SUPFAM" id="SSF51905">
    <property type="entry name" value="FAD/NAD(P)-binding domain"/>
    <property type="match status" value="1"/>
</dbReference>
<keyword evidence="3" id="KW-1185">Reference proteome</keyword>
<evidence type="ECO:0000259" key="1">
    <source>
        <dbReference type="Pfam" id="PF01494"/>
    </source>
</evidence>
<dbReference type="GO" id="GO:0016628">
    <property type="term" value="F:oxidoreductase activity, acting on the CH-CH group of donors, NAD or NADP as acceptor"/>
    <property type="evidence" value="ECO:0007669"/>
    <property type="project" value="InterPro"/>
</dbReference>
<feature type="domain" description="FAD-binding" evidence="1">
    <location>
        <begin position="174"/>
        <end position="337"/>
    </location>
</feature>
<evidence type="ECO:0000313" key="3">
    <source>
        <dbReference type="Proteomes" id="UP000664332"/>
    </source>
</evidence>
<sequence>MTHLIADPEILVIGCGPAGSAAAALAADRGYAVLAVDAAVFPRDKTCGDGLTPRAMAQLGKLGVGDAIGDGYRSNGLKLHGFGGHITAAWPESAAFPPIGSAMRRSRLDALLAAGAAARDGVQMACGFKAAEVTVTGGAVSGVTLLPHSPRPETQLPGSPVPGAVVPGPGSPPVTVRPKYVIVADGVRSPVGKKLGRIWHREQVFGTAARAYAATGRAAEPWIHSHLELTDDTGTVHPGYGWIFPLGGEDGHVNIGCGALSTADRPAGVNTTALLRGYAARCSADWRLGELTATTSALLPMGGAVSNVAGDNWMLIGDAAACVNPLNGEGIDYALETAELAVRLLDGQPGAGFTGSWPALLGATYGRAFTLARLLARALTHPRFLPLTGPLAMRGPQAQPVMSTAARLMGNLVDEADRDIVSRVWRAAGRGAVALTGGRQLWDTT</sequence>
<dbReference type="AlphaFoldDB" id="A0A939E1T6"/>
<dbReference type="RefSeq" id="WP_207118659.1">
    <property type="nucleotide sequence ID" value="NZ_JAFLEQ010000008.1"/>
</dbReference>
<dbReference type="NCBIfam" id="TIGR02032">
    <property type="entry name" value="GG-red-SF"/>
    <property type="match status" value="1"/>
</dbReference>
<accession>A0A939E1T6</accession>
<protein>
    <submittedName>
        <fullName evidence="2">Geranylgeranyl reductase family protein</fullName>
    </submittedName>
</protein>
<dbReference type="PANTHER" id="PTHR42685">
    <property type="entry name" value="GERANYLGERANYL DIPHOSPHATE REDUCTASE"/>
    <property type="match status" value="1"/>
</dbReference>
<proteinExistence type="predicted"/>
<evidence type="ECO:0000313" key="2">
    <source>
        <dbReference type="EMBL" id="MBN9643907.1"/>
    </source>
</evidence>
<reference evidence="2" key="1">
    <citation type="submission" date="2021-03" db="EMBL/GenBank/DDBJ databases">
        <authorList>
            <person name="Sun Q."/>
        </authorList>
    </citation>
    <scope>NUCLEOTIDE SEQUENCE</scope>
    <source>
        <strain evidence="2">CCM 8862</strain>
    </source>
</reference>
<dbReference type="GO" id="GO:0071949">
    <property type="term" value="F:FAD binding"/>
    <property type="evidence" value="ECO:0007669"/>
    <property type="project" value="InterPro"/>
</dbReference>
<gene>
    <name evidence="2" type="ORF">JZY06_04625</name>
</gene>
<dbReference type="InterPro" id="IPR011777">
    <property type="entry name" value="Geranylgeranyl_Rdtase_fam"/>
</dbReference>
<dbReference type="InterPro" id="IPR050407">
    <property type="entry name" value="Geranylgeranyl_reductase"/>
</dbReference>
<comment type="caution">
    <text evidence="2">The sequence shown here is derived from an EMBL/GenBank/DDBJ whole genome shotgun (WGS) entry which is preliminary data.</text>
</comment>